<gene>
    <name evidence="2" type="ORF">PH603_01085</name>
</gene>
<proteinExistence type="predicted"/>
<evidence type="ECO:0000256" key="1">
    <source>
        <dbReference type="SAM" id="Phobius"/>
    </source>
</evidence>
<dbReference type="Proteomes" id="UP001217500">
    <property type="component" value="Chromosome"/>
</dbReference>
<reference evidence="2" key="1">
    <citation type="submission" date="2023-01" db="EMBL/GenBank/DDBJ databases">
        <title>The genome sequence of Kordiimonadaceae bacterium 6D33.</title>
        <authorList>
            <person name="Liu Y."/>
        </authorList>
    </citation>
    <scope>NUCLEOTIDE SEQUENCE</scope>
    <source>
        <strain evidence="2">6D33</strain>
    </source>
</reference>
<feature type="transmembrane region" description="Helical" evidence="1">
    <location>
        <begin position="337"/>
        <end position="365"/>
    </location>
</feature>
<dbReference type="KEGG" id="gso:PH603_01085"/>
<keyword evidence="1" id="KW-1133">Transmembrane helix</keyword>
<dbReference type="AlphaFoldDB" id="A0AAE9XTW9"/>
<keyword evidence="1" id="KW-0472">Membrane</keyword>
<dbReference type="RefSeq" id="WP_289504069.1">
    <property type="nucleotide sequence ID" value="NZ_CP116805.1"/>
</dbReference>
<evidence type="ECO:0000313" key="3">
    <source>
        <dbReference type="Proteomes" id="UP001217500"/>
    </source>
</evidence>
<sequence>MPFRKLLYWPHLICGVLAGIVILTMSVTGVLLTYEKQMVAWSERQFDVVPPEGATALSPEELHAFASAVDPSRPVARLIYRNDPDAAVVAVRGRSDKLYLDPYTGRVIAEGPTAMQAFMQWTTQFHRWFALEGASRDTARMVTGAANLMFLFLALSGIYLWFPPVLRWVNVRKVLFFKKNANAHARDFNWHHVMGIWSVVPLVVITATATVFYYEWANNLVYRLAGEEVPVRGGRAPDKAPGTEAAALEGGVGLSAMLATASSHRQDWTSLTLAWPKPADPLVTFTLDWGMGGEPTKKGDLLIDRASGAVAGWAGFEDKTPASKARSMVRFLHTGEALGVIGQTIAGIVSLFSAIMVWTGIALAWRKYVTPLRRKRA</sequence>
<accession>A0AAE9XTW9</accession>
<dbReference type="PANTHER" id="PTHR34219:SF3">
    <property type="entry name" value="BLL7967 PROTEIN"/>
    <property type="match status" value="1"/>
</dbReference>
<feature type="transmembrane region" description="Helical" evidence="1">
    <location>
        <begin position="145"/>
        <end position="162"/>
    </location>
</feature>
<evidence type="ECO:0000313" key="2">
    <source>
        <dbReference type="EMBL" id="WCL54350.1"/>
    </source>
</evidence>
<organism evidence="2 3">
    <name type="scientific">Gimibacter soli</name>
    <dbReference type="NCBI Taxonomy" id="3024400"/>
    <lineage>
        <taxon>Bacteria</taxon>
        <taxon>Pseudomonadati</taxon>
        <taxon>Pseudomonadota</taxon>
        <taxon>Alphaproteobacteria</taxon>
        <taxon>Kordiimonadales</taxon>
        <taxon>Temperatibacteraceae</taxon>
        <taxon>Gimibacter</taxon>
    </lineage>
</organism>
<feature type="transmembrane region" description="Helical" evidence="1">
    <location>
        <begin position="194"/>
        <end position="214"/>
    </location>
</feature>
<protein>
    <submittedName>
        <fullName evidence="2">PepSY-associated TM helix domain-containing protein</fullName>
    </submittedName>
</protein>
<dbReference type="EMBL" id="CP116805">
    <property type="protein sequence ID" value="WCL54350.1"/>
    <property type="molecule type" value="Genomic_DNA"/>
</dbReference>
<dbReference type="InterPro" id="IPR005625">
    <property type="entry name" value="PepSY-ass_TM"/>
</dbReference>
<keyword evidence="3" id="KW-1185">Reference proteome</keyword>
<name>A0AAE9XTW9_9PROT</name>
<feature type="transmembrane region" description="Helical" evidence="1">
    <location>
        <begin position="6"/>
        <end position="34"/>
    </location>
</feature>
<keyword evidence="1" id="KW-0812">Transmembrane</keyword>
<dbReference type="PANTHER" id="PTHR34219">
    <property type="entry name" value="IRON-REGULATED INNER MEMBRANE PROTEIN-RELATED"/>
    <property type="match status" value="1"/>
</dbReference>
<dbReference type="Pfam" id="PF03929">
    <property type="entry name" value="PepSY_TM"/>
    <property type="match status" value="1"/>
</dbReference>